<dbReference type="GO" id="GO:0005737">
    <property type="term" value="C:cytoplasm"/>
    <property type="evidence" value="ECO:0007669"/>
    <property type="project" value="UniProtKB-SubCell"/>
</dbReference>
<dbReference type="GO" id="GO:0009401">
    <property type="term" value="P:phosphoenolpyruvate-dependent sugar phosphotransferase system"/>
    <property type="evidence" value="ECO:0007669"/>
    <property type="project" value="UniProtKB-KW"/>
</dbReference>
<name>A0A398CVW2_9BACT</name>
<dbReference type="InterPro" id="IPR001020">
    <property type="entry name" value="PTS_HPr_His_P_site"/>
</dbReference>
<evidence type="ECO:0000256" key="4">
    <source>
        <dbReference type="ARBA" id="ARBA00022683"/>
    </source>
</evidence>
<evidence type="ECO:0000313" key="6">
    <source>
        <dbReference type="EMBL" id="RIE06785.1"/>
    </source>
</evidence>
<dbReference type="OrthoDB" id="9809047at2"/>
<protein>
    <submittedName>
        <fullName evidence="6">HPr family phosphocarrier protein</fullName>
    </submittedName>
</protein>
<proteinExistence type="inferred from homology"/>
<accession>A0A398CVW2</accession>
<organism evidence="6 7">
    <name type="scientific">Candidatus Cryosericum terrychapinii</name>
    <dbReference type="NCBI Taxonomy" id="2290919"/>
    <lineage>
        <taxon>Bacteria</taxon>
        <taxon>Pseudomonadati</taxon>
        <taxon>Caldisericota/Cryosericota group</taxon>
        <taxon>Candidatus Cryosericota</taxon>
        <taxon>Candidatus Cryosericia</taxon>
        <taxon>Candidatus Cryosericales</taxon>
        <taxon>Candidatus Cryosericaceae</taxon>
        <taxon>Candidatus Cryosericum</taxon>
    </lineage>
</organism>
<sequence>MIVREFTVLNKVGLHARPAAVFVATARKFKSDIVVEKGRKRASARSILGLLTLGAGHGAVVAITIEGEDEQEAMKALAELVANKFGDEE</sequence>
<dbReference type="RefSeq" id="WP_119088454.1">
    <property type="nucleotide sequence ID" value="NZ_QXIS01000004.1"/>
</dbReference>
<comment type="similarity">
    <text evidence="2">Belongs to the HPr family.</text>
</comment>
<dbReference type="Proteomes" id="UP000266328">
    <property type="component" value="Unassembled WGS sequence"/>
</dbReference>
<dbReference type="EMBL" id="QXIS01000004">
    <property type="protein sequence ID" value="RIE06785.1"/>
    <property type="molecule type" value="Genomic_DNA"/>
</dbReference>
<dbReference type="InterPro" id="IPR000032">
    <property type="entry name" value="HPr-like"/>
</dbReference>
<dbReference type="Pfam" id="PF00381">
    <property type="entry name" value="PTS-HPr"/>
    <property type="match status" value="1"/>
</dbReference>
<keyword evidence="7" id="KW-1185">Reference proteome</keyword>
<dbReference type="PRINTS" id="PR00107">
    <property type="entry name" value="PHOSPHOCPHPR"/>
</dbReference>
<evidence type="ECO:0000259" key="5">
    <source>
        <dbReference type="PROSITE" id="PS51350"/>
    </source>
</evidence>
<dbReference type="SUPFAM" id="SSF55594">
    <property type="entry name" value="HPr-like"/>
    <property type="match status" value="1"/>
</dbReference>
<feature type="domain" description="HPr" evidence="5">
    <location>
        <begin position="1"/>
        <end position="88"/>
    </location>
</feature>
<dbReference type="CDD" id="cd00367">
    <property type="entry name" value="PTS-HPr_like"/>
    <property type="match status" value="1"/>
</dbReference>
<dbReference type="PANTHER" id="PTHR33705:SF2">
    <property type="entry name" value="PHOSPHOCARRIER PROTEIN NPR"/>
    <property type="match status" value="1"/>
</dbReference>
<reference evidence="6 7" key="1">
    <citation type="submission" date="2018-09" db="EMBL/GenBank/DDBJ databases">
        <title>Discovery and Ecogenomic Context for Candidatus Cryosericales, a Global Caldiserica Order Active in Thawing Permafrost.</title>
        <authorList>
            <person name="Martinez M.A."/>
            <person name="Woodcroft B.J."/>
            <person name="Ignacio Espinoza J.C."/>
            <person name="Zayed A."/>
            <person name="Singleton C.M."/>
            <person name="Boyd J."/>
            <person name="Li Y.-F."/>
            <person name="Purvine S."/>
            <person name="Maughan H."/>
            <person name="Hodgkins S.B."/>
            <person name="Anderson D."/>
            <person name="Sederholm M."/>
            <person name="Temperton B."/>
            <person name="Saleska S.R."/>
            <person name="Tyson G.W."/>
            <person name="Rich V.I."/>
        </authorList>
    </citation>
    <scope>NUCLEOTIDE SEQUENCE [LARGE SCALE GENOMIC DNA]</scope>
    <source>
        <strain evidence="6 7">SMC7</strain>
    </source>
</reference>
<evidence type="ECO:0000256" key="2">
    <source>
        <dbReference type="ARBA" id="ARBA00010736"/>
    </source>
</evidence>
<dbReference type="AlphaFoldDB" id="A0A398CVW2"/>
<evidence type="ECO:0000313" key="7">
    <source>
        <dbReference type="Proteomes" id="UP000266328"/>
    </source>
</evidence>
<comment type="caution">
    <text evidence="6">The sequence shown here is derived from an EMBL/GenBank/DDBJ whole genome shotgun (WGS) entry which is preliminary data.</text>
</comment>
<comment type="subcellular location">
    <subcellularLocation>
        <location evidence="1">Cytoplasm</location>
    </subcellularLocation>
</comment>
<dbReference type="NCBIfam" id="TIGR01003">
    <property type="entry name" value="PTS_HPr_family"/>
    <property type="match status" value="1"/>
</dbReference>
<dbReference type="Gene3D" id="3.30.1340.10">
    <property type="entry name" value="HPr-like"/>
    <property type="match status" value="1"/>
</dbReference>
<gene>
    <name evidence="6" type="ORF">SMC7_00625</name>
</gene>
<dbReference type="PROSITE" id="PS00369">
    <property type="entry name" value="PTS_HPR_HIS"/>
    <property type="match status" value="1"/>
</dbReference>
<keyword evidence="3" id="KW-0963">Cytoplasm</keyword>
<evidence type="ECO:0000256" key="3">
    <source>
        <dbReference type="ARBA" id="ARBA00022490"/>
    </source>
</evidence>
<dbReference type="PROSITE" id="PS51350">
    <property type="entry name" value="PTS_HPR_DOM"/>
    <property type="match status" value="1"/>
</dbReference>
<dbReference type="InterPro" id="IPR035895">
    <property type="entry name" value="HPr-like_sf"/>
</dbReference>
<dbReference type="PANTHER" id="PTHR33705">
    <property type="entry name" value="PHOSPHOCARRIER PROTEIN HPR"/>
    <property type="match status" value="1"/>
</dbReference>
<dbReference type="InterPro" id="IPR050399">
    <property type="entry name" value="HPr"/>
</dbReference>
<evidence type="ECO:0000256" key="1">
    <source>
        <dbReference type="ARBA" id="ARBA00004496"/>
    </source>
</evidence>
<keyword evidence="4" id="KW-0598">Phosphotransferase system</keyword>